<proteinExistence type="predicted"/>
<evidence type="ECO:0000313" key="3">
    <source>
        <dbReference type="Proteomes" id="UP000075230"/>
    </source>
</evidence>
<name>A0A146EWZ0_ASPKA</name>
<feature type="region of interest" description="Disordered" evidence="1">
    <location>
        <begin position="59"/>
        <end position="81"/>
    </location>
</feature>
<accession>A0A146EWZ0</accession>
<gene>
    <name evidence="2" type="ORF">RIB2604_00100420</name>
</gene>
<comment type="caution">
    <text evidence="2">The sequence shown here is derived from an EMBL/GenBank/DDBJ whole genome shotgun (WGS) entry which is preliminary data.</text>
</comment>
<dbReference type="EMBL" id="BCWF01000001">
    <property type="protein sequence ID" value="GAT18548.1"/>
    <property type="molecule type" value="Genomic_DNA"/>
</dbReference>
<sequence>MKTTDSTQFLMDELPTRMEKCKATRVELGTQGDILGSNRYGVLVSAWKLERGEDLPIGGLGLLNQRDLGPSPARATSSTST</sequence>
<reference evidence="2 3" key="1">
    <citation type="journal article" date="2016" name="DNA Res.">
        <title>Genome sequence of Aspergillus luchuensis NBRC 4314.</title>
        <authorList>
            <person name="Yamada O."/>
            <person name="Machida M."/>
            <person name="Hosoyama A."/>
            <person name="Goto M."/>
            <person name="Takahashi T."/>
            <person name="Futagami T."/>
            <person name="Yamagata Y."/>
            <person name="Takeuchi M."/>
            <person name="Kobayashi T."/>
            <person name="Koike H."/>
            <person name="Abe K."/>
            <person name="Asai K."/>
            <person name="Arita M."/>
            <person name="Fujita N."/>
            <person name="Fukuda K."/>
            <person name="Higa K."/>
            <person name="Horikawa H."/>
            <person name="Ishikawa T."/>
            <person name="Jinno K."/>
            <person name="Kato Y."/>
            <person name="Kirimura K."/>
            <person name="Mizutani O."/>
            <person name="Nakasone K."/>
            <person name="Sano M."/>
            <person name="Shiraishi Y."/>
            <person name="Tsukahara M."/>
            <person name="Gomi K."/>
        </authorList>
    </citation>
    <scope>NUCLEOTIDE SEQUENCE [LARGE SCALE GENOMIC DNA]</scope>
    <source>
        <strain evidence="2 3">RIB 2604</strain>
    </source>
</reference>
<protein>
    <submittedName>
        <fullName evidence="2">Polyketide synthase</fullName>
    </submittedName>
</protein>
<dbReference type="Proteomes" id="UP000075230">
    <property type="component" value="Unassembled WGS sequence"/>
</dbReference>
<dbReference type="AlphaFoldDB" id="A0A146EWZ0"/>
<evidence type="ECO:0000313" key="2">
    <source>
        <dbReference type="EMBL" id="GAT18548.1"/>
    </source>
</evidence>
<evidence type="ECO:0000256" key="1">
    <source>
        <dbReference type="SAM" id="MobiDB-lite"/>
    </source>
</evidence>
<organism evidence="2 3">
    <name type="scientific">Aspergillus kawachii</name>
    <name type="common">White koji mold</name>
    <name type="synonym">Aspergillus awamori var. kawachi</name>
    <dbReference type="NCBI Taxonomy" id="1069201"/>
    <lineage>
        <taxon>Eukaryota</taxon>
        <taxon>Fungi</taxon>
        <taxon>Dikarya</taxon>
        <taxon>Ascomycota</taxon>
        <taxon>Pezizomycotina</taxon>
        <taxon>Eurotiomycetes</taxon>
        <taxon>Eurotiomycetidae</taxon>
        <taxon>Eurotiales</taxon>
        <taxon>Aspergillaceae</taxon>
        <taxon>Aspergillus</taxon>
        <taxon>Aspergillus subgen. Circumdati</taxon>
    </lineage>
</organism>
<reference evidence="3" key="2">
    <citation type="submission" date="2016-02" db="EMBL/GenBank/DDBJ databases">
        <title>Genome sequencing of Aspergillus luchuensis NBRC 4314.</title>
        <authorList>
            <person name="Yamada O."/>
        </authorList>
    </citation>
    <scope>NUCLEOTIDE SEQUENCE [LARGE SCALE GENOMIC DNA]</scope>
    <source>
        <strain evidence="3">RIB 2604</strain>
    </source>
</reference>